<accession>A0ABS0SA70</accession>
<keyword evidence="1" id="KW-0175">Coiled coil</keyword>
<organism evidence="2 3">
    <name type="scientific">Aquamicrobium zhengzhouense</name>
    <dbReference type="NCBI Taxonomy" id="2781738"/>
    <lineage>
        <taxon>Bacteria</taxon>
        <taxon>Pseudomonadati</taxon>
        <taxon>Pseudomonadota</taxon>
        <taxon>Alphaproteobacteria</taxon>
        <taxon>Hyphomicrobiales</taxon>
        <taxon>Phyllobacteriaceae</taxon>
        <taxon>Aquamicrobium</taxon>
    </lineage>
</organism>
<protein>
    <submittedName>
        <fullName evidence="2">Uncharacterized protein</fullName>
    </submittedName>
</protein>
<sequence>MHTNWLQRIRQNEAMAKRLEREIPTVLGDPAITFDHAKRMIEAIDQHSAEVERLMDALETAGVTDDVIDAAERMEERWNALRGSIQERLIDIQRRRDAHDDKIH</sequence>
<dbReference type="EMBL" id="JADGMQ010000002">
    <property type="protein sequence ID" value="MBI1620179.1"/>
    <property type="molecule type" value="Genomic_DNA"/>
</dbReference>
<name>A0ABS0SA70_9HYPH</name>
<keyword evidence="3" id="KW-1185">Reference proteome</keyword>
<proteinExistence type="predicted"/>
<evidence type="ECO:0000313" key="3">
    <source>
        <dbReference type="Proteomes" id="UP000601789"/>
    </source>
</evidence>
<reference evidence="2 3" key="1">
    <citation type="submission" date="2020-10" db="EMBL/GenBank/DDBJ databases">
        <title>Aquamicrobium zhengzhouensis sp. nov., a exopolysaccharide producing bacterium isolated from farmland soil.</title>
        <authorList>
            <person name="Wang X."/>
        </authorList>
    </citation>
    <scope>NUCLEOTIDE SEQUENCE [LARGE SCALE GENOMIC DNA]</scope>
    <source>
        <strain evidence="3">cd-1</strain>
    </source>
</reference>
<gene>
    <name evidence="2" type="ORF">IOD40_05820</name>
</gene>
<feature type="coiled-coil region" evidence="1">
    <location>
        <begin position="2"/>
        <end position="57"/>
    </location>
</feature>
<evidence type="ECO:0000313" key="2">
    <source>
        <dbReference type="EMBL" id="MBI1620179.1"/>
    </source>
</evidence>
<dbReference type="Proteomes" id="UP000601789">
    <property type="component" value="Unassembled WGS sequence"/>
</dbReference>
<comment type="caution">
    <text evidence="2">The sequence shown here is derived from an EMBL/GenBank/DDBJ whole genome shotgun (WGS) entry which is preliminary data.</text>
</comment>
<evidence type="ECO:0000256" key="1">
    <source>
        <dbReference type="SAM" id="Coils"/>
    </source>
</evidence>